<dbReference type="PROSITE" id="PS01285">
    <property type="entry name" value="FA58C_1"/>
    <property type="match status" value="1"/>
</dbReference>
<organism evidence="4 5">
    <name type="scientific">Patiria miniata</name>
    <name type="common">Bat star</name>
    <name type="synonym">Asterina miniata</name>
    <dbReference type="NCBI Taxonomy" id="46514"/>
    <lineage>
        <taxon>Eukaryota</taxon>
        <taxon>Metazoa</taxon>
        <taxon>Echinodermata</taxon>
        <taxon>Eleutherozoa</taxon>
        <taxon>Asterozoa</taxon>
        <taxon>Asteroidea</taxon>
        <taxon>Valvatacea</taxon>
        <taxon>Valvatida</taxon>
        <taxon>Asterinidae</taxon>
        <taxon>Patiria</taxon>
    </lineage>
</organism>
<dbReference type="CDD" id="cd00057">
    <property type="entry name" value="FA58C"/>
    <property type="match status" value="1"/>
</dbReference>
<evidence type="ECO:0000313" key="5">
    <source>
        <dbReference type="Proteomes" id="UP000887568"/>
    </source>
</evidence>
<dbReference type="Gene3D" id="2.60.120.260">
    <property type="entry name" value="Galactose-binding domain-like"/>
    <property type="match status" value="1"/>
</dbReference>
<dbReference type="RefSeq" id="XP_038059582.1">
    <property type="nucleotide sequence ID" value="XM_038203654.1"/>
</dbReference>
<dbReference type="OrthoDB" id="5431405at2759"/>
<evidence type="ECO:0000256" key="1">
    <source>
        <dbReference type="SAM" id="MobiDB-lite"/>
    </source>
</evidence>
<feature type="domain" description="F5/8 type C" evidence="3">
    <location>
        <begin position="140"/>
        <end position="285"/>
    </location>
</feature>
<proteinExistence type="predicted"/>
<feature type="compositionally biased region" description="Low complexity" evidence="1">
    <location>
        <begin position="80"/>
        <end position="106"/>
    </location>
</feature>
<reference evidence="4" key="1">
    <citation type="submission" date="2022-11" db="UniProtKB">
        <authorList>
            <consortium name="EnsemblMetazoa"/>
        </authorList>
    </citation>
    <scope>IDENTIFICATION</scope>
</reference>
<dbReference type="AlphaFoldDB" id="A0A914A6U3"/>
<dbReference type="InterPro" id="IPR000421">
    <property type="entry name" value="FA58C"/>
</dbReference>
<dbReference type="InterPro" id="IPR008979">
    <property type="entry name" value="Galactose-bd-like_sf"/>
</dbReference>
<dbReference type="PROSITE" id="PS01286">
    <property type="entry name" value="FA58C_2"/>
    <property type="match status" value="1"/>
</dbReference>
<protein>
    <recommendedName>
        <fullName evidence="3">F5/8 type C domain-containing protein</fullName>
    </recommendedName>
</protein>
<evidence type="ECO:0000259" key="3">
    <source>
        <dbReference type="PROSITE" id="PS50022"/>
    </source>
</evidence>
<accession>A0A914A6U3</accession>
<dbReference type="EnsemblMetazoa" id="XM_038203654.1">
    <property type="protein sequence ID" value="XP_038059582.1"/>
    <property type="gene ID" value="LOC119730660"/>
</dbReference>
<keyword evidence="2" id="KW-0732">Signal</keyword>
<name>A0A914A6U3_PATMI</name>
<dbReference type="SUPFAM" id="SSF49785">
    <property type="entry name" value="Galactose-binding domain-like"/>
    <property type="match status" value="1"/>
</dbReference>
<evidence type="ECO:0000256" key="2">
    <source>
        <dbReference type="SAM" id="SignalP"/>
    </source>
</evidence>
<dbReference type="GeneID" id="119730660"/>
<dbReference type="SMART" id="SM00231">
    <property type="entry name" value="FA58C"/>
    <property type="match status" value="1"/>
</dbReference>
<evidence type="ECO:0000313" key="4">
    <source>
        <dbReference type="EnsemblMetazoa" id="XP_038059582.1"/>
    </source>
</evidence>
<dbReference type="OMA" id="GRRNTTH"/>
<keyword evidence="5" id="KW-1185">Reference proteome</keyword>
<sequence>MDGAAVLVLMLSAITVFLVGVESQARTCYFGPPPEPDPDNPDHWMKQVMQEIRKRCPGRRNTTHASMGNPIPSTRWKPSPAGTEEPTAAGTEEPTPAGTEESTPATMEGPTSAGTKEPTAAKTEESTPAGKPTPTTKAECDSTEPLGMEDGTIQDSRISVPSIHGPCCRARAARLHNNKAWGPSSPANSWIEVDLVEGKVVSGVITQGFDEAYVTQYKVAYKTQPSSEYEHVRDGNGNVKVFTGNTDDHTPVTNQFDESVVATIVRIEPTAWDVWVALRLELLGCSLN</sequence>
<dbReference type="PROSITE" id="PS50022">
    <property type="entry name" value="FA58C_3"/>
    <property type="match status" value="1"/>
</dbReference>
<dbReference type="Proteomes" id="UP000887568">
    <property type="component" value="Unplaced"/>
</dbReference>
<dbReference type="Pfam" id="PF00754">
    <property type="entry name" value="F5_F8_type_C"/>
    <property type="match status" value="1"/>
</dbReference>
<feature type="chain" id="PRO_5037702298" description="F5/8 type C domain-containing protein" evidence="2">
    <location>
        <begin position="24"/>
        <end position="288"/>
    </location>
</feature>
<feature type="signal peptide" evidence="2">
    <location>
        <begin position="1"/>
        <end position="23"/>
    </location>
</feature>
<feature type="compositionally biased region" description="Low complexity" evidence="1">
    <location>
        <begin position="127"/>
        <end position="137"/>
    </location>
</feature>
<dbReference type="PANTHER" id="PTHR24543:SF295">
    <property type="entry name" value="RETINOSCHISIN"/>
    <property type="match status" value="1"/>
</dbReference>
<dbReference type="PANTHER" id="PTHR24543">
    <property type="entry name" value="MULTICOPPER OXIDASE-RELATED"/>
    <property type="match status" value="1"/>
</dbReference>
<feature type="region of interest" description="Disordered" evidence="1">
    <location>
        <begin position="55"/>
        <end position="160"/>
    </location>
</feature>